<proteinExistence type="predicted"/>
<reference evidence="1 2" key="1">
    <citation type="journal article" date="2016" name="Front. Microbiol.">
        <title>Comprehensive Phylogenetic Analysis of Bovine Non-aureus Staphylococci Species Based on Whole-Genome Sequencing.</title>
        <authorList>
            <person name="Naushad S."/>
            <person name="Barkema H.W."/>
            <person name="Luby C."/>
            <person name="Condas L.A."/>
            <person name="Nobrega D.B."/>
            <person name="Carson D.A."/>
            <person name="De Buck J."/>
        </authorList>
    </citation>
    <scope>NUCLEOTIDE SEQUENCE [LARGE SCALE GENOMIC DNA]</scope>
    <source>
        <strain evidence="1 2">SNUC 4337</strain>
    </source>
</reference>
<gene>
    <name evidence="1" type="ORF">BUZ61_11455</name>
</gene>
<dbReference type="AlphaFoldDB" id="A0A2T4S880"/>
<organism evidence="1 2">
    <name type="scientific">Staphylococcus nepalensis</name>
    <dbReference type="NCBI Taxonomy" id="214473"/>
    <lineage>
        <taxon>Bacteria</taxon>
        <taxon>Bacillati</taxon>
        <taxon>Bacillota</taxon>
        <taxon>Bacilli</taxon>
        <taxon>Bacillales</taxon>
        <taxon>Staphylococcaceae</taxon>
        <taxon>Staphylococcus</taxon>
    </lineage>
</organism>
<dbReference type="RefSeq" id="WP_107644476.1">
    <property type="nucleotide sequence ID" value="NZ_PZHR01000081.1"/>
</dbReference>
<comment type="caution">
    <text evidence="1">The sequence shown here is derived from an EMBL/GenBank/DDBJ whole genome shotgun (WGS) entry which is preliminary data.</text>
</comment>
<evidence type="ECO:0000313" key="1">
    <source>
        <dbReference type="EMBL" id="PTK57896.1"/>
    </source>
</evidence>
<dbReference type="EMBL" id="PZHR01000081">
    <property type="protein sequence ID" value="PTK57896.1"/>
    <property type="molecule type" value="Genomic_DNA"/>
</dbReference>
<dbReference type="OrthoDB" id="2414504at2"/>
<dbReference type="Proteomes" id="UP000240400">
    <property type="component" value="Unassembled WGS sequence"/>
</dbReference>
<name>A0A2T4S880_9STAP</name>
<sequence length="395" mass="46526">MSQNIFKNFENFWNKNDIKQKAEDYHNYFENTDKEGDFSWINEKDKSSLKKGDIPKSMKWGIPNHILGDIDKAKFIIGLLNPGTNMTKADAKKCETVGDYIKNEMNKEMGENRDLVIRTDEKKYKIPFPGASKEVYEEKFNKELDKYDFYYNHILDKENVLSQELKKLYKLYNDNIDVFEDLKNHYVGQKENRIDHPLKKFAYYFWGYYSKSFPEGRDSKLYNALEHYENIFNKMDEAITKVENETIKKMFEDELLKMPISNIELIPYRTEKKPGGELIGLESSKVSANAIIEKIIQDKDTIVILRSYETKTYNWKKLFEKICEEKNINFKKDIEPSIYIFKGQNGAISIDNIKSANPNNSIKSEKQVVRELNESVNLSDFEKELDHIIEANNNL</sequence>
<evidence type="ECO:0000313" key="2">
    <source>
        <dbReference type="Proteomes" id="UP000240400"/>
    </source>
</evidence>
<protein>
    <submittedName>
        <fullName evidence="1">Uncharacterized protein</fullName>
    </submittedName>
</protein>
<accession>A0A2T4S880</accession>